<keyword evidence="2" id="KW-1003">Cell membrane</keyword>
<name>A0A941AG74_9ACTN</name>
<dbReference type="NCBIfam" id="TIGR00360">
    <property type="entry name" value="ComEC_N-term"/>
    <property type="match status" value="1"/>
</dbReference>
<dbReference type="PANTHER" id="PTHR30619:SF1">
    <property type="entry name" value="RECOMBINATION PROTEIN 2"/>
    <property type="match status" value="1"/>
</dbReference>
<dbReference type="PANTHER" id="PTHR30619">
    <property type="entry name" value="DNA INTERNALIZATION/COMPETENCE PROTEIN COMEC/REC2"/>
    <property type="match status" value="1"/>
</dbReference>
<feature type="transmembrane region" description="Helical" evidence="7">
    <location>
        <begin position="362"/>
        <end position="381"/>
    </location>
</feature>
<comment type="caution">
    <text evidence="11">The sequence shown here is derived from an EMBL/GenBank/DDBJ whole genome shotgun (WGS) entry which is preliminary data.</text>
</comment>
<feature type="transmembrane region" description="Helical" evidence="7">
    <location>
        <begin position="430"/>
        <end position="451"/>
    </location>
</feature>
<keyword evidence="5 7" id="KW-0472">Membrane</keyword>
<evidence type="ECO:0000256" key="6">
    <source>
        <dbReference type="SAM" id="MobiDB-lite"/>
    </source>
</evidence>
<comment type="subcellular location">
    <subcellularLocation>
        <location evidence="1">Cell membrane</location>
        <topology evidence="1">Multi-pass membrane protein</topology>
    </subcellularLocation>
</comment>
<dbReference type="Pfam" id="PF03772">
    <property type="entry name" value="Competence"/>
    <property type="match status" value="1"/>
</dbReference>
<feature type="domain" description="ComEC/Rec2-related protein" evidence="10">
    <location>
        <begin position="213"/>
        <end position="477"/>
    </location>
</feature>
<dbReference type="Proteomes" id="UP000674234">
    <property type="component" value="Unassembled WGS sequence"/>
</dbReference>
<feature type="domain" description="Metallo-beta-lactamase" evidence="9">
    <location>
        <begin position="517"/>
        <end position="625"/>
    </location>
</feature>
<evidence type="ECO:0000313" key="11">
    <source>
        <dbReference type="EMBL" id="MBP2702701.1"/>
    </source>
</evidence>
<dbReference type="CDD" id="cd07731">
    <property type="entry name" value="ComA-like_MBL-fold"/>
    <property type="match status" value="1"/>
</dbReference>
<keyword evidence="4 7" id="KW-1133">Transmembrane helix</keyword>
<evidence type="ECO:0000256" key="7">
    <source>
        <dbReference type="SAM" id="Phobius"/>
    </source>
</evidence>
<dbReference type="InterPro" id="IPR035681">
    <property type="entry name" value="ComA-like_MBL"/>
</dbReference>
<keyword evidence="3 7" id="KW-0812">Transmembrane</keyword>
<feature type="transmembrane region" description="Helical" evidence="7">
    <location>
        <begin position="263"/>
        <end position="281"/>
    </location>
</feature>
<keyword evidence="8" id="KW-0732">Signal</keyword>
<feature type="transmembrane region" description="Helical" evidence="7">
    <location>
        <begin position="401"/>
        <end position="423"/>
    </location>
</feature>
<feature type="transmembrane region" description="Helical" evidence="7">
    <location>
        <begin position="487"/>
        <end position="505"/>
    </location>
</feature>
<dbReference type="InterPro" id="IPR036866">
    <property type="entry name" value="RibonucZ/Hydroxyglut_hydro"/>
</dbReference>
<feature type="transmembrane region" description="Helical" evidence="7">
    <location>
        <begin position="333"/>
        <end position="350"/>
    </location>
</feature>
<feature type="transmembrane region" description="Helical" evidence="7">
    <location>
        <begin position="233"/>
        <end position="256"/>
    </location>
</feature>
<feature type="compositionally biased region" description="Low complexity" evidence="6">
    <location>
        <begin position="780"/>
        <end position="797"/>
    </location>
</feature>
<feature type="compositionally biased region" description="Basic and acidic residues" evidence="6">
    <location>
        <begin position="801"/>
        <end position="812"/>
    </location>
</feature>
<dbReference type="EMBL" id="JAFCNB010000001">
    <property type="protein sequence ID" value="MBP2702701.1"/>
    <property type="molecule type" value="Genomic_DNA"/>
</dbReference>
<evidence type="ECO:0000256" key="1">
    <source>
        <dbReference type="ARBA" id="ARBA00004651"/>
    </source>
</evidence>
<dbReference type="InterPro" id="IPR004477">
    <property type="entry name" value="ComEC_N"/>
</dbReference>
<evidence type="ECO:0000256" key="2">
    <source>
        <dbReference type="ARBA" id="ARBA00022475"/>
    </source>
</evidence>
<dbReference type="SUPFAM" id="SSF56281">
    <property type="entry name" value="Metallo-hydrolase/oxidoreductase"/>
    <property type="match status" value="1"/>
</dbReference>
<sequence length="812" mass="82059">MAPAVAAWLAALVLLGCPATAGAAIAVAAGLAALVVRRRLGSAPATTVVTAALVAVAGTAAVTAVKVYGVTAGPVPGLAARGAVVTAEAVVTDDPKIRPHRGGAARADTAVVPARMVAVTTGQARLTVDVPVLLLGSGDGWADLLPSERIRVSGRLAEGDPGELLAAVMFVRGPPGRLSGPSPAQRVAGILRAGLRAACDVLPPDQRGLLPGLVVGDVSRMDRDLARDFTTAGLSHLTAVSGTNLSVVAAAALVLARLTGLSLRLRAIVMIAAMVAFAVVARPSPSVLRALVMGTVAALALGTGRSRDGLAALAAAVLGLLLFDPGLARQYGFALSVFATGGILLLAPRWRDRLARRMPRLLAEALAVPAAAQIAVTPLLLTMSGRLDLVAIPANLLAEPAVAPATVLGFIAAVVAPVSSALAQMIVRPAGLAVGWIIGVAERAAGLPFAAVAWPGGAAGIALLAGTAAVTWMVLRTRGGRRVAGALAIGALVAFLVTSRVAAPWPPPGWVLVACDVGQGDALAMAAGPGRAVVVDAGPEPGPTDRCLRDLGVRQVPLVVLTHPHLDHVGGLTGVLRGRTAGAVVVSPERVPLDEAARVSRELRARGVPEWVTPPGASWRFGPLELTVLAPPVDARPEGGSEGAMANNGSVVLLARWLSGDGRLLGSVLLAGDLENEAQADLLRRGVPQVDVLKVPHHGSSRQDPAFLAATHARAALISVGAVNDYGHPAPLTLRRLAWLGMRAYRTDQSGDLAVVSAGGHLAVVPRGVSAGVSGRVSGRVSGHVSGRVSAGVSSGAPRATPREVSRTARPP</sequence>
<dbReference type="Gene3D" id="3.60.15.10">
    <property type="entry name" value="Ribonuclease Z/Hydroxyacylglutathione hydrolase-like"/>
    <property type="match status" value="1"/>
</dbReference>
<dbReference type="InterPro" id="IPR052159">
    <property type="entry name" value="Competence_DNA_uptake"/>
</dbReference>
<reference evidence="11" key="1">
    <citation type="submission" date="2021-02" db="EMBL/GenBank/DDBJ databases">
        <title>Draft genome sequence of Microbispora sp. RL4-1S isolated from rice leaves in Thailand.</title>
        <authorList>
            <person name="Muangham S."/>
            <person name="Duangmal K."/>
        </authorList>
    </citation>
    <scope>NUCLEOTIDE SEQUENCE</scope>
    <source>
        <strain evidence="11">RL4-1S</strain>
    </source>
</reference>
<feature type="transmembrane region" description="Helical" evidence="7">
    <location>
        <begin position="457"/>
        <end position="475"/>
    </location>
</feature>
<organism evidence="11 12">
    <name type="scientific">Microbispora oryzae</name>
    <dbReference type="NCBI Taxonomy" id="2806554"/>
    <lineage>
        <taxon>Bacteria</taxon>
        <taxon>Bacillati</taxon>
        <taxon>Actinomycetota</taxon>
        <taxon>Actinomycetes</taxon>
        <taxon>Streptosporangiales</taxon>
        <taxon>Streptosporangiaceae</taxon>
        <taxon>Microbispora</taxon>
    </lineage>
</organism>
<dbReference type="AlphaFoldDB" id="A0A941AG74"/>
<feature type="region of interest" description="Disordered" evidence="6">
    <location>
        <begin position="780"/>
        <end position="812"/>
    </location>
</feature>
<protein>
    <submittedName>
        <fullName evidence="11">ComEC/Rec2 family competence protein</fullName>
    </submittedName>
</protein>
<dbReference type="InterPro" id="IPR001279">
    <property type="entry name" value="Metallo-B-lactamas"/>
</dbReference>
<proteinExistence type="predicted"/>
<feature type="transmembrane region" description="Helical" evidence="7">
    <location>
        <begin position="310"/>
        <end position="327"/>
    </location>
</feature>
<evidence type="ECO:0000256" key="4">
    <source>
        <dbReference type="ARBA" id="ARBA00022989"/>
    </source>
</evidence>
<evidence type="ECO:0000259" key="10">
    <source>
        <dbReference type="Pfam" id="PF03772"/>
    </source>
</evidence>
<keyword evidence="12" id="KW-1185">Reference proteome</keyword>
<evidence type="ECO:0000256" key="5">
    <source>
        <dbReference type="ARBA" id="ARBA00023136"/>
    </source>
</evidence>
<feature type="transmembrane region" description="Helical" evidence="7">
    <location>
        <begin position="287"/>
        <end position="303"/>
    </location>
</feature>
<accession>A0A941AG74</accession>
<dbReference type="Pfam" id="PF00753">
    <property type="entry name" value="Lactamase_B"/>
    <property type="match status" value="1"/>
</dbReference>
<evidence type="ECO:0000259" key="9">
    <source>
        <dbReference type="Pfam" id="PF00753"/>
    </source>
</evidence>
<dbReference type="GO" id="GO:0005886">
    <property type="term" value="C:plasma membrane"/>
    <property type="evidence" value="ECO:0007669"/>
    <property type="project" value="UniProtKB-SubCell"/>
</dbReference>
<feature type="chain" id="PRO_5037590168" evidence="8">
    <location>
        <begin position="24"/>
        <end position="812"/>
    </location>
</feature>
<evidence type="ECO:0000256" key="8">
    <source>
        <dbReference type="SAM" id="SignalP"/>
    </source>
</evidence>
<feature type="signal peptide" evidence="8">
    <location>
        <begin position="1"/>
        <end position="23"/>
    </location>
</feature>
<evidence type="ECO:0000256" key="3">
    <source>
        <dbReference type="ARBA" id="ARBA00022692"/>
    </source>
</evidence>
<gene>
    <name evidence="11" type="ORF">JOL79_02660</name>
</gene>
<evidence type="ECO:0000313" key="12">
    <source>
        <dbReference type="Proteomes" id="UP000674234"/>
    </source>
</evidence>